<comment type="caution">
    <text evidence="1">The sequence shown here is derived from an EMBL/GenBank/DDBJ whole genome shotgun (WGS) entry which is preliminary data.</text>
</comment>
<dbReference type="Proteomes" id="UP000765509">
    <property type="component" value="Unassembled WGS sequence"/>
</dbReference>
<sequence>MSSLNHPYASTCLPHSLCHSPCLRSRGTLNIGLCSHHLIIMLCYPLLQSPKYIPLTPPSHFLFHPSMPFCAPAKNAPLLQRLTALTPTLPPHPYVSTHPPNSLLPLQSL</sequence>
<proteinExistence type="predicted"/>
<evidence type="ECO:0000313" key="1">
    <source>
        <dbReference type="EMBL" id="MBW0504993.1"/>
    </source>
</evidence>
<name>A0A9Q3DNU1_9BASI</name>
<reference evidence="1" key="1">
    <citation type="submission" date="2021-03" db="EMBL/GenBank/DDBJ databases">
        <title>Draft genome sequence of rust myrtle Austropuccinia psidii MF-1, a brazilian biotype.</title>
        <authorList>
            <person name="Quecine M.C."/>
            <person name="Pachon D.M.R."/>
            <person name="Bonatelli M.L."/>
            <person name="Correr F.H."/>
            <person name="Franceschini L.M."/>
            <person name="Leite T.F."/>
            <person name="Margarido G.R.A."/>
            <person name="Almeida C.A."/>
            <person name="Ferrarezi J.A."/>
            <person name="Labate C.A."/>
        </authorList>
    </citation>
    <scope>NUCLEOTIDE SEQUENCE</scope>
    <source>
        <strain evidence="1">MF-1</strain>
    </source>
</reference>
<gene>
    <name evidence="1" type="ORF">O181_044708</name>
</gene>
<evidence type="ECO:0000313" key="2">
    <source>
        <dbReference type="Proteomes" id="UP000765509"/>
    </source>
</evidence>
<organism evidence="1 2">
    <name type="scientific">Austropuccinia psidii MF-1</name>
    <dbReference type="NCBI Taxonomy" id="1389203"/>
    <lineage>
        <taxon>Eukaryota</taxon>
        <taxon>Fungi</taxon>
        <taxon>Dikarya</taxon>
        <taxon>Basidiomycota</taxon>
        <taxon>Pucciniomycotina</taxon>
        <taxon>Pucciniomycetes</taxon>
        <taxon>Pucciniales</taxon>
        <taxon>Sphaerophragmiaceae</taxon>
        <taxon>Austropuccinia</taxon>
    </lineage>
</organism>
<keyword evidence="2" id="KW-1185">Reference proteome</keyword>
<protein>
    <submittedName>
        <fullName evidence="1">Uncharacterized protein</fullName>
    </submittedName>
</protein>
<dbReference type="EMBL" id="AVOT02018248">
    <property type="protein sequence ID" value="MBW0504993.1"/>
    <property type="molecule type" value="Genomic_DNA"/>
</dbReference>
<dbReference type="AlphaFoldDB" id="A0A9Q3DNU1"/>
<accession>A0A9Q3DNU1</accession>